<organism evidence="2">
    <name type="scientific">Zeugodacus cucurbitae</name>
    <name type="common">Melon fruit fly</name>
    <name type="synonym">Bactrocera cucurbitae</name>
    <dbReference type="NCBI Taxonomy" id="28588"/>
    <lineage>
        <taxon>Eukaryota</taxon>
        <taxon>Metazoa</taxon>
        <taxon>Ecdysozoa</taxon>
        <taxon>Arthropoda</taxon>
        <taxon>Hexapoda</taxon>
        <taxon>Insecta</taxon>
        <taxon>Pterygota</taxon>
        <taxon>Neoptera</taxon>
        <taxon>Endopterygota</taxon>
        <taxon>Diptera</taxon>
        <taxon>Brachycera</taxon>
        <taxon>Muscomorpha</taxon>
        <taxon>Tephritoidea</taxon>
        <taxon>Tephritidae</taxon>
        <taxon>Zeugodacus</taxon>
        <taxon>Zeugodacus</taxon>
    </lineage>
</organism>
<evidence type="ECO:0000313" key="1">
    <source>
        <dbReference type="EMBL" id="JAD03639.1"/>
    </source>
</evidence>
<protein>
    <submittedName>
        <fullName evidence="2">6-carboxyhexanoate--CoA ligase</fullName>
    </submittedName>
</protein>
<sequence>MAAPQYNETTSKNDSMSYLQYYLSNPQANPYTNNALVSNESNPALLGTNVPLGRTFYEQRLHSPVQIDDVQYNHSFVQPASIAKSEHELACNLNSIANEALEEKVTNVSGAKLEHANKVKLANAKKGTAICATKKPDFEQSYIQFLTETESCNLKRRKINSFNVCTEPITVLELTAANISLIQKCNQILNVTKCLTTALSVIHDLSYLSKSINSTSQVKEEKIGNKIVVEHKQNPSIEKNATSKNVDEAGVVNLQNYIDIIDEINVEKARADELIYKEFEIMDNAESNENRSITKVSSYCDYIEKLKNENRVKEVPPTNSVLDTNIQAVKLGVNNFTNNNFPNNKSIDDFVISLDFLDKTMDGFDKSFQAQLAVTDDSIANVSTSSGSNPLSKQNCNLFTWITKQGSNKDLDIETCLAIEEYNFYINL</sequence>
<proteinExistence type="predicted"/>
<dbReference type="GO" id="GO:0016874">
    <property type="term" value="F:ligase activity"/>
    <property type="evidence" value="ECO:0007669"/>
    <property type="project" value="UniProtKB-KW"/>
</dbReference>
<dbReference type="AlphaFoldDB" id="A0A0A1X555"/>
<reference evidence="2" key="1">
    <citation type="submission" date="2014-11" db="EMBL/GenBank/DDBJ databases">
        <authorList>
            <person name="Geib S."/>
        </authorList>
    </citation>
    <scope>NUCLEOTIDE SEQUENCE</scope>
</reference>
<dbReference type="EMBL" id="GBXI01007833">
    <property type="protein sequence ID" value="JAD06459.1"/>
    <property type="molecule type" value="Transcribed_RNA"/>
</dbReference>
<keyword evidence="2" id="KW-0436">Ligase</keyword>
<accession>A0A0A1X555</accession>
<gene>
    <name evidence="2" type="primary">bioW_3</name>
    <name evidence="1" type="synonym">bioW_0</name>
    <name evidence="2" type="ORF">g.55365</name>
    <name evidence="1" type="ORF">g.55369</name>
</gene>
<dbReference type="EMBL" id="GBXI01010653">
    <property type="protein sequence ID" value="JAD03639.1"/>
    <property type="molecule type" value="Transcribed_RNA"/>
</dbReference>
<name>A0A0A1X555_ZEUCU</name>
<reference evidence="2" key="2">
    <citation type="journal article" date="2015" name="Gigascience">
        <title>Reconstructing a comprehensive transcriptome assembly of a white-pupal translocated strain of the pest fruit fly Bactrocera cucurbitae.</title>
        <authorList>
            <person name="Sim S.B."/>
            <person name="Calla B."/>
            <person name="Hall B."/>
            <person name="DeRego T."/>
            <person name="Geib S.M."/>
        </authorList>
    </citation>
    <scope>NUCLEOTIDE SEQUENCE</scope>
</reference>
<evidence type="ECO:0000313" key="2">
    <source>
        <dbReference type="EMBL" id="JAD06459.1"/>
    </source>
</evidence>